<dbReference type="InterPro" id="IPR004046">
    <property type="entry name" value="GST_C"/>
</dbReference>
<dbReference type="PANTHER" id="PTHR44051:SF2">
    <property type="entry name" value="HYPOTHETICAL GLUTATHIONE S-TRANSFERASE LIKE PROTEIN"/>
    <property type="match status" value="1"/>
</dbReference>
<dbReference type="Pfam" id="PF00043">
    <property type="entry name" value="GST_C"/>
    <property type="match status" value="1"/>
</dbReference>
<feature type="domain" description="GST C-terminal" evidence="3">
    <location>
        <begin position="84"/>
        <end position="200"/>
    </location>
</feature>
<dbReference type="Pfam" id="PF02798">
    <property type="entry name" value="GST_N"/>
    <property type="match status" value="1"/>
</dbReference>
<proteinExistence type="inferred from homology"/>
<evidence type="ECO:0000259" key="2">
    <source>
        <dbReference type="PROSITE" id="PS50404"/>
    </source>
</evidence>
<dbReference type="PANTHER" id="PTHR44051">
    <property type="entry name" value="GLUTATHIONE S-TRANSFERASE-RELATED"/>
    <property type="match status" value="1"/>
</dbReference>
<dbReference type="SUPFAM" id="SSF52833">
    <property type="entry name" value="Thioredoxin-like"/>
    <property type="match status" value="1"/>
</dbReference>
<reference evidence="4 5" key="1">
    <citation type="submission" date="2019-03" db="EMBL/GenBank/DDBJ databases">
        <title>Genomic Encyclopedia of Type Strains, Phase III (KMG-III): the genomes of soil and plant-associated and newly described type strains.</title>
        <authorList>
            <person name="Whitman W."/>
        </authorList>
    </citation>
    <scope>NUCLEOTIDE SEQUENCE [LARGE SCALE GENOMIC DNA]</scope>
    <source>
        <strain evidence="4 5">CGMCC 1.7660</strain>
    </source>
</reference>
<dbReference type="PROSITE" id="PS50404">
    <property type="entry name" value="GST_NTER"/>
    <property type="match status" value="1"/>
</dbReference>
<dbReference type="SUPFAM" id="SSF47616">
    <property type="entry name" value="GST C-terminal domain-like"/>
    <property type="match status" value="1"/>
</dbReference>
<feature type="domain" description="GST N-terminal" evidence="2">
    <location>
        <begin position="1"/>
        <end position="82"/>
    </location>
</feature>
<dbReference type="GO" id="GO:0016740">
    <property type="term" value="F:transferase activity"/>
    <property type="evidence" value="ECO:0007669"/>
    <property type="project" value="UniProtKB-KW"/>
</dbReference>
<evidence type="ECO:0000313" key="4">
    <source>
        <dbReference type="EMBL" id="TDQ86440.1"/>
    </source>
</evidence>
<dbReference type="SFLD" id="SFLDS00019">
    <property type="entry name" value="Glutathione_Transferase_(cytos"/>
    <property type="match status" value="1"/>
</dbReference>
<evidence type="ECO:0000256" key="1">
    <source>
        <dbReference type="RuleBase" id="RU003494"/>
    </source>
</evidence>
<keyword evidence="4" id="KW-0808">Transferase</keyword>
<dbReference type="RefSeq" id="WP_133611552.1">
    <property type="nucleotide sequence ID" value="NZ_SNYW01000001.1"/>
</dbReference>
<sequence>MLTLYDSAISGNAYKVRLLLSQLGLPFKRIEMNVDDGSTRQPDFLKVNRNGKVPAIVLEDGTCLAESNAILYYFAEGTAFWPQDRLQRAQVLQWMFFEQYTHEPTIAVVRHWVAHLGRTETTEPLLPVKIAGGYRALDVMEDHLSSRDYFVGSTYSIADIALYAYTHVAHEGGFDLSRYPAIRAWLARVAGQAGHIRITD</sequence>
<evidence type="ECO:0000259" key="3">
    <source>
        <dbReference type="PROSITE" id="PS50405"/>
    </source>
</evidence>
<dbReference type="SFLD" id="SFLDG01151">
    <property type="entry name" value="Main.2:_Nu-like"/>
    <property type="match status" value="1"/>
</dbReference>
<dbReference type="CDD" id="cd03056">
    <property type="entry name" value="GST_N_4"/>
    <property type="match status" value="1"/>
</dbReference>
<comment type="similarity">
    <text evidence="1">Belongs to the GST superfamily.</text>
</comment>
<gene>
    <name evidence="4" type="ORF">A8950_0132</name>
</gene>
<protein>
    <submittedName>
        <fullName evidence="4">Glutathione S-transferase</fullName>
    </submittedName>
</protein>
<organism evidence="4 5">
    <name type="scientific">Dongia mobilis</name>
    <dbReference type="NCBI Taxonomy" id="578943"/>
    <lineage>
        <taxon>Bacteria</taxon>
        <taxon>Pseudomonadati</taxon>
        <taxon>Pseudomonadota</taxon>
        <taxon>Alphaproteobacteria</taxon>
        <taxon>Rhodospirillales</taxon>
        <taxon>Dongiaceae</taxon>
        <taxon>Dongia</taxon>
    </lineage>
</organism>
<evidence type="ECO:0000313" key="5">
    <source>
        <dbReference type="Proteomes" id="UP000295783"/>
    </source>
</evidence>
<dbReference type="SFLD" id="SFLDG00358">
    <property type="entry name" value="Main_(cytGST)"/>
    <property type="match status" value="1"/>
</dbReference>
<dbReference type="AlphaFoldDB" id="A0A4R6WTH2"/>
<dbReference type="InterPro" id="IPR036282">
    <property type="entry name" value="Glutathione-S-Trfase_C_sf"/>
</dbReference>
<keyword evidence="5" id="KW-1185">Reference proteome</keyword>
<dbReference type="Gene3D" id="3.40.30.10">
    <property type="entry name" value="Glutaredoxin"/>
    <property type="match status" value="1"/>
</dbReference>
<dbReference type="OrthoDB" id="9810080at2"/>
<comment type="caution">
    <text evidence="4">The sequence shown here is derived from an EMBL/GenBank/DDBJ whole genome shotgun (WGS) entry which is preliminary data.</text>
</comment>
<dbReference type="PROSITE" id="PS50405">
    <property type="entry name" value="GST_CTER"/>
    <property type="match status" value="1"/>
</dbReference>
<accession>A0A4R6WTH2</accession>
<name>A0A4R6WTH2_9PROT</name>
<dbReference type="InterPro" id="IPR010987">
    <property type="entry name" value="Glutathione-S-Trfase_C-like"/>
</dbReference>
<dbReference type="Proteomes" id="UP000295783">
    <property type="component" value="Unassembled WGS sequence"/>
</dbReference>
<dbReference type="InterPro" id="IPR036249">
    <property type="entry name" value="Thioredoxin-like_sf"/>
</dbReference>
<dbReference type="EMBL" id="SNYW01000001">
    <property type="protein sequence ID" value="TDQ86440.1"/>
    <property type="molecule type" value="Genomic_DNA"/>
</dbReference>
<dbReference type="Gene3D" id="1.20.1050.10">
    <property type="match status" value="1"/>
</dbReference>
<dbReference type="InterPro" id="IPR004045">
    <property type="entry name" value="Glutathione_S-Trfase_N"/>
</dbReference>
<dbReference type="InterPro" id="IPR040079">
    <property type="entry name" value="Glutathione_S-Trfase"/>
</dbReference>